<comment type="caution">
    <text evidence="2">The sequence shown here is derived from an EMBL/GenBank/DDBJ whole genome shotgun (WGS) entry which is preliminary data.</text>
</comment>
<dbReference type="AlphaFoldDB" id="A0A2V4BB52"/>
<feature type="compositionally biased region" description="Basic and acidic residues" evidence="1">
    <location>
        <begin position="95"/>
        <end position="105"/>
    </location>
</feature>
<reference evidence="2 3" key="1">
    <citation type="submission" date="2016-07" db="EMBL/GenBank/DDBJ databases">
        <title>Draft genome sequence of Prauserella muralis DSM 45305, isolated from a mould-covered wall in an indoor environment.</title>
        <authorList>
            <person name="Ruckert C."/>
            <person name="Albersmeier A."/>
            <person name="Jiang C.-L."/>
            <person name="Jiang Y."/>
            <person name="Kalinowski J."/>
            <person name="Schneider O."/>
            <person name="Winkler A."/>
            <person name="Zotchev S.B."/>
        </authorList>
    </citation>
    <scope>NUCLEOTIDE SEQUENCE [LARGE SCALE GENOMIC DNA]</scope>
    <source>
        <strain evidence="2 3">DSM 45305</strain>
    </source>
</reference>
<evidence type="ECO:0000313" key="3">
    <source>
        <dbReference type="Proteomes" id="UP000249915"/>
    </source>
</evidence>
<name>A0A2V4BB52_9PSEU</name>
<dbReference type="GO" id="GO:0008641">
    <property type="term" value="F:ubiquitin-like modifier activating enzyme activity"/>
    <property type="evidence" value="ECO:0007669"/>
    <property type="project" value="InterPro"/>
</dbReference>
<evidence type="ECO:0000313" key="2">
    <source>
        <dbReference type="EMBL" id="PXY32557.1"/>
    </source>
</evidence>
<sequence length="348" mass="37237">MAKPTRSVTIPRRPRFVPGLEVLERRPDELQIGLEPRHAVVAPHLPPILMDILRSLDGSRSTSSLLALAEGEHAERLRDLLTGLTERGLIEDAEPPAHPHTRTEEPELWSANLGRSRQDTASQRAQCAVLIHGGGRVAAAVAALLAAAGVGHIDTEAKGTVGMDDLGSGFVDGDVGMGRRQALAAVVHRANPRTRTGRIRSNRLPDLVLLTDAVVPAPEVVTELMADGAAHLPVRVRDGIGIVGPLVLPGRSSCLRCADLHRTALDSCWPRVAGQLAGRYQRAELSSVHAVAALAAGQALRVLSPEDTPPPTWNATLEIDCYGGTMTQREWLPHPRCGCGASKPRFRT</sequence>
<dbReference type="Proteomes" id="UP000249915">
    <property type="component" value="Unassembled WGS sequence"/>
</dbReference>
<protein>
    <submittedName>
        <fullName evidence="2">Thiamine biosynthesis protein</fullName>
    </submittedName>
</protein>
<dbReference type="RefSeq" id="WP_112280581.1">
    <property type="nucleotide sequence ID" value="NZ_MASW01000001.1"/>
</dbReference>
<proteinExistence type="predicted"/>
<dbReference type="InterPro" id="IPR035985">
    <property type="entry name" value="Ubiquitin-activating_enz"/>
</dbReference>
<dbReference type="Gene3D" id="3.40.50.720">
    <property type="entry name" value="NAD(P)-binding Rossmann-like Domain"/>
    <property type="match status" value="1"/>
</dbReference>
<dbReference type="EMBL" id="MASW01000001">
    <property type="protein sequence ID" value="PXY32557.1"/>
    <property type="molecule type" value="Genomic_DNA"/>
</dbReference>
<dbReference type="OrthoDB" id="4426339at2"/>
<keyword evidence="3" id="KW-1185">Reference proteome</keyword>
<dbReference type="SUPFAM" id="SSF69572">
    <property type="entry name" value="Activating enzymes of the ubiquitin-like proteins"/>
    <property type="match status" value="1"/>
</dbReference>
<accession>A0A2V4BB52</accession>
<gene>
    <name evidence="2" type="ORF">BAY60_09950</name>
</gene>
<feature type="region of interest" description="Disordered" evidence="1">
    <location>
        <begin position="92"/>
        <end position="117"/>
    </location>
</feature>
<evidence type="ECO:0000256" key="1">
    <source>
        <dbReference type="SAM" id="MobiDB-lite"/>
    </source>
</evidence>
<organism evidence="2 3">
    <name type="scientific">Prauserella muralis</name>
    <dbReference type="NCBI Taxonomy" id="588067"/>
    <lineage>
        <taxon>Bacteria</taxon>
        <taxon>Bacillati</taxon>
        <taxon>Actinomycetota</taxon>
        <taxon>Actinomycetes</taxon>
        <taxon>Pseudonocardiales</taxon>
        <taxon>Pseudonocardiaceae</taxon>
        <taxon>Prauserella</taxon>
    </lineage>
</organism>